<dbReference type="RefSeq" id="WP_046291322.1">
    <property type="nucleotide sequence ID" value="NZ_CP011253.3"/>
</dbReference>
<dbReference type="EMBL" id="CP011253">
    <property type="protein sequence ID" value="AKC70061.1"/>
    <property type="molecule type" value="Genomic_DNA"/>
</dbReference>
<organism evidence="10 11">
    <name type="scientific">Pandoraea oxalativorans</name>
    <dbReference type="NCBI Taxonomy" id="573737"/>
    <lineage>
        <taxon>Bacteria</taxon>
        <taxon>Pseudomonadati</taxon>
        <taxon>Pseudomonadota</taxon>
        <taxon>Betaproteobacteria</taxon>
        <taxon>Burkholderiales</taxon>
        <taxon>Burkholderiaceae</taxon>
        <taxon>Pandoraea</taxon>
    </lineage>
</organism>
<sequence>MQCSVPLFNAVPLITVFVCVVLGQLLGRIRFGPIQLGGVCGALLVALLVGQTGCMVEGSLKDFAFALFIFAMGFSAGPQFVENLNLRGLRFGVLSIIEVVFVFGIVMLAVKFLSLDPGTAGGLAAGAATESAMVGTAIEALGRLGLDPEAFKAWQANVVTAYTLTYVFGLITIVLFTNLLAPRLLGIDLKADSARLAKEMEDENGDELGAPAAPDLVGRSYRVAHPGLSVAALEAALDGRVAIERVRRAATQVAVAQNLTLDLNDELLLDGRRDAMLEAHALIGPEVPGTETSDIVLVERDFIMTNKEAEGRTVADLRREAPVELRHGVFVKSVKRMGMQLPSLNKIPLQRGDVVTLQGLQEDVERAGAVMGKSVPHGNKTSLVFVGLALIVGLCIGHLSVHIGGAPMTLGSGGGALVSGLASGWLLSRRPTWGTFPPAAYELLKDLGLAVFVVCVGLSAGPQAAVLLREHGMALPVVGICVSLIPALVSLWVGHKLLRIDGPILIGAIAGQQASTPAISAVVQTANSALPVVGYTVTYALSNVLLPLMGPAVVFVAHQFSR</sequence>
<evidence type="ECO:0000313" key="10">
    <source>
        <dbReference type="EMBL" id="AKC70061.1"/>
    </source>
</evidence>
<evidence type="ECO:0000256" key="5">
    <source>
        <dbReference type="ARBA" id="ARBA00022692"/>
    </source>
</evidence>
<feature type="transmembrane region" description="Helical" evidence="8">
    <location>
        <begin position="532"/>
        <end position="557"/>
    </location>
</feature>
<evidence type="ECO:0000256" key="7">
    <source>
        <dbReference type="ARBA" id="ARBA00023136"/>
    </source>
</evidence>
<dbReference type="GO" id="GO:0022857">
    <property type="term" value="F:transmembrane transporter activity"/>
    <property type="evidence" value="ECO:0007669"/>
    <property type="project" value="InterPro"/>
</dbReference>
<protein>
    <submittedName>
        <fullName evidence="10">Aspartate-alanine antiporter</fullName>
    </submittedName>
</protein>
<evidence type="ECO:0000256" key="3">
    <source>
        <dbReference type="ARBA" id="ARBA00022448"/>
    </source>
</evidence>
<feature type="transmembrane region" description="Helical" evidence="8">
    <location>
        <begin position="34"/>
        <end position="51"/>
    </location>
</feature>
<dbReference type="Pfam" id="PF06826">
    <property type="entry name" value="Asp-Al_Ex"/>
    <property type="match status" value="2"/>
</dbReference>
<feature type="transmembrane region" description="Helical" evidence="8">
    <location>
        <begin position="383"/>
        <end position="403"/>
    </location>
</feature>
<accession>A0A0E3YCR7</accession>
<feature type="transmembrane region" description="Helical" evidence="8">
    <location>
        <begin position="63"/>
        <end position="81"/>
    </location>
</feature>
<keyword evidence="11" id="KW-1185">Reference proteome</keyword>
<dbReference type="NCBIfam" id="TIGR03802">
    <property type="entry name" value="Asp_Ala_antiprt"/>
    <property type="match status" value="1"/>
</dbReference>
<comment type="similarity">
    <text evidence="2">Belongs to the AAE transporter (TC 2.A.81) family.</text>
</comment>
<dbReference type="InterPro" id="IPR006512">
    <property type="entry name" value="YidE_YbjL"/>
</dbReference>
<dbReference type="OrthoDB" id="8611026at2"/>
<proteinExistence type="inferred from homology"/>
<comment type="subcellular location">
    <subcellularLocation>
        <location evidence="1">Cell membrane</location>
        <topology evidence="1">Multi-pass membrane protein</topology>
    </subcellularLocation>
</comment>
<keyword evidence="6 8" id="KW-1133">Transmembrane helix</keyword>
<feature type="domain" description="YidE/YbjL duplication" evidence="9">
    <location>
        <begin position="16"/>
        <end position="181"/>
    </location>
</feature>
<dbReference type="PANTHER" id="PTHR30445">
    <property type="entry name" value="K(+)_H(+) ANTIPORTER SUBUNIT KHTT"/>
    <property type="match status" value="1"/>
</dbReference>
<dbReference type="AlphaFoldDB" id="A0A0E3YCR7"/>
<evidence type="ECO:0000313" key="11">
    <source>
        <dbReference type="Proteomes" id="UP000035050"/>
    </source>
</evidence>
<dbReference type="NCBIfam" id="TIGR01625">
    <property type="entry name" value="YidE_YbjL_dupl"/>
    <property type="match status" value="1"/>
</dbReference>
<keyword evidence="5 8" id="KW-0812">Transmembrane</keyword>
<dbReference type="PATRIC" id="fig|573737.6.peg.3304"/>
<feature type="transmembrane region" description="Helical" evidence="8">
    <location>
        <begin position="161"/>
        <end position="181"/>
    </location>
</feature>
<feature type="transmembrane region" description="Helical" evidence="8">
    <location>
        <begin position="93"/>
        <end position="113"/>
    </location>
</feature>
<evidence type="ECO:0000259" key="9">
    <source>
        <dbReference type="Pfam" id="PF06826"/>
    </source>
</evidence>
<feature type="transmembrane region" description="Helical" evidence="8">
    <location>
        <begin position="6"/>
        <end position="27"/>
    </location>
</feature>
<name>A0A0E3YCR7_9BURK</name>
<dbReference type="InterPro" id="IPR022457">
    <property type="entry name" value="Asp_Ala_antiprt"/>
</dbReference>
<feature type="domain" description="YidE/YbjL duplication" evidence="9">
    <location>
        <begin position="386"/>
        <end position="551"/>
    </location>
</feature>
<evidence type="ECO:0000256" key="4">
    <source>
        <dbReference type="ARBA" id="ARBA00022475"/>
    </source>
</evidence>
<evidence type="ECO:0000256" key="6">
    <source>
        <dbReference type="ARBA" id="ARBA00022989"/>
    </source>
</evidence>
<dbReference type="InterPro" id="IPR050144">
    <property type="entry name" value="AAE_transporter"/>
</dbReference>
<dbReference type="KEGG" id="pox:MB84_12090"/>
<reference evidence="10" key="1">
    <citation type="submission" date="2016-06" db="EMBL/GenBank/DDBJ databases">
        <title>Pandoraea oxalativorans DSM 23570 Genome Sequencing.</title>
        <authorList>
            <person name="Ee R."/>
            <person name="Lim Y.-L."/>
            <person name="Yong D."/>
            <person name="Yin W.-F."/>
            <person name="Chan K.-G."/>
        </authorList>
    </citation>
    <scope>NUCLEOTIDE SEQUENCE</scope>
    <source>
        <strain evidence="10">DSM 23570</strain>
    </source>
</reference>
<keyword evidence="3" id="KW-0813">Transport</keyword>
<evidence type="ECO:0000256" key="8">
    <source>
        <dbReference type="SAM" id="Phobius"/>
    </source>
</evidence>
<evidence type="ECO:0000256" key="1">
    <source>
        <dbReference type="ARBA" id="ARBA00004651"/>
    </source>
</evidence>
<keyword evidence="7 8" id="KW-0472">Membrane</keyword>
<evidence type="ECO:0000256" key="2">
    <source>
        <dbReference type="ARBA" id="ARBA00009854"/>
    </source>
</evidence>
<dbReference type="GO" id="GO:0005886">
    <property type="term" value="C:plasma membrane"/>
    <property type="evidence" value="ECO:0007669"/>
    <property type="project" value="UniProtKB-SubCell"/>
</dbReference>
<gene>
    <name evidence="10" type="ORF">MB84_12090</name>
</gene>
<dbReference type="HOGENOM" id="CLU_035023_2_2_4"/>
<dbReference type="Proteomes" id="UP000035050">
    <property type="component" value="Chromosome"/>
</dbReference>
<feature type="transmembrane region" description="Helical" evidence="8">
    <location>
        <begin position="447"/>
        <end position="468"/>
    </location>
</feature>
<feature type="transmembrane region" description="Helical" evidence="8">
    <location>
        <begin position="474"/>
        <end position="493"/>
    </location>
</feature>
<dbReference type="PANTHER" id="PTHR30445:SF9">
    <property type="match status" value="1"/>
</dbReference>
<keyword evidence="4" id="KW-1003">Cell membrane</keyword>